<proteinExistence type="predicted"/>
<gene>
    <name evidence="1" type="ORF">RSSL_00447</name>
</gene>
<dbReference type="SUPFAM" id="SSF82784">
    <property type="entry name" value="OsmC-like"/>
    <property type="match status" value="1"/>
</dbReference>
<dbReference type="Gene3D" id="3.30.300.20">
    <property type="match status" value="1"/>
</dbReference>
<evidence type="ECO:0000313" key="1">
    <source>
        <dbReference type="EMBL" id="EJO15476.1"/>
    </source>
</evidence>
<dbReference type="InterPro" id="IPR015946">
    <property type="entry name" value="KH_dom-like_a/b"/>
</dbReference>
<comment type="caution">
    <text evidence="1">The sequence shown here is derived from an EMBL/GenBank/DDBJ whole genome shotgun (WGS) entry which is preliminary data.</text>
</comment>
<name>J7TFE2_STRSL</name>
<dbReference type="Proteomes" id="UP000006983">
    <property type="component" value="Unassembled WGS sequence"/>
</dbReference>
<sequence length="122" mass="13894">MMYQTTIKGDKRFHSLSEGYGAPVELFGYTEDGETPMSLVNIALASCVTMCLQSYFAKYQGIEELAIQVDSNYEEGHFTLAIHLPKDLILENEQELLAFVDNYCRVKKLFREDIKVDISLAK</sequence>
<dbReference type="PATRIC" id="fig|1200793.3.peg.1467"/>
<dbReference type="EMBL" id="ALIF01000006">
    <property type="protein sequence ID" value="EJO15476.1"/>
    <property type="molecule type" value="Genomic_DNA"/>
</dbReference>
<organism evidence="1 2">
    <name type="scientific">Streptococcus salivarius K12</name>
    <dbReference type="NCBI Taxonomy" id="1200793"/>
    <lineage>
        <taxon>Bacteria</taxon>
        <taxon>Bacillati</taxon>
        <taxon>Bacillota</taxon>
        <taxon>Bacilli</taxon>
        <taxon>Lactobacillales</taxon>
        <taxon>Streptococcaceae</taxon>
        <taxon>Streptococcus</taxon>
    </lineage>
</organism>
<accession>J7TFE2</accession>
<dbReference type="InterPro" id="IPR003718">
    <property type="entry name" value="OsmC/Ohr_fam"/>
</dbReference>
<reference evidence="1 2" key="1">
    <citation type="journal article" date="2012" name="J. Bacteriol.">
        <title>Genome Sequence of the Lantibiotic Bacteriocin Producer Streptococcus salivarius Strain K12.</title>
        <authorList>
            <person name="Barretto C."/>
            <person name="Alvarez-Martin P."/>
            <person name="Foata F."/>
            <person name="Renault P."/>
            <person name="Berger B."/>
        </authorList>
    </citation>
    <scope>NUCLEOTIDE SEQUENCE [LARGE SCALE GENOMIC DNA]</scope>
    <source>
        <strain evidence="1 2">K12</strain>
    </source>
</reference>
<dbReference type="InterPro" id="IPR036102">
    <property type="entry name" value="OsmC/Ohrsf"/>
</dbReference>
<dbReference type="AlphaFoldDB" id="J7TFE2"/>
<keyword evidence="2" id="KW-1185">Reference proteome</keyword>
<evidence type="ECO:0000313" key="2">
    <source>
        <dbReference type="Proteomes" id="UP000006983"/>
    </source>
</evidence>
<dbReference type="Pfam" id="PF02566">
    <property type="entry name" value="OsmC"/>
    <property type="match status" value="1"/>
</dbReference>
<protein>
    <submittedName>
        <fullName evidence="1">Salt-stress induced protein</fullName>
    </submittedName>
</protein>